<dbReference type="KEGG" id="ccar:122144068"/>
<dbReference type="GeneID" id="122144068"/>
<sequence>MHVLFGGEPETATITELDCVDQDVREVLQLLEENSNFSEEQKAKILSVTLPWDLPGVTAENRWWLTEKILLHSVLGRTTQQVKQMRRGLKDTGVWDFFSSRPDAIPVLFPRTSDVMLTPQMILDKIVWPRDEDVDEDILSLEEQQKALHFLRRFIENGSGERLKSLLTFWTGWDVLSSDLEVEFVDCALPQASTCFFHSKNYLKNVATYEEFERDLMASITSWYSGFGKI</sequence>
<evidence type="ECO:0000313" key="1">
    <source>
        <dbReference type="RefSeq" id="XP_042610645.1"/>
    </source>
</evidence>
<dbReference type="AlphaFoldDB" id="A0A9R0AUD3"/>
<proteinExistence type="predicted"/>
<accession>A0A9R0AUD3</accession>
<dbReference type="RefSeq" id="XP_042610645.1">
    <property type="nucleotide sequence ID" value="XM_042754711.1"/>
</dbReference>
<organism evidence="1">
    <name type="scientific">Cyprinus carpio</name>
    <name type="common">Common carp</name>
    <dbReference type="NCBI Taxonomy" id="7962"/>
    <lineage>
        <taxon>Eukaryota</taxon>
        <taxon>Metazoa</taxon>
        <taxon>Chordata</taxon>
        <taxon>Craniata</taxon>
        <taxon>Vertebrata</taxon>
        <taxon>Euteleostomi</taxon>
        <taxon>Actinopterygii</taxon>
        <taxon>Neopterygii</taxon>
        <taxon>Teleostei</taxon>
        <taxon>Ostariophysi</taxon>
        <taxon>Cypriniformes</taxon>
        <taxon>Cyprinidae</taxon>
        <taxon>Cyprininae</taxon>
        <taxon>Cyprinus</taxon>
    </lineage>
</organism>
<name>A0A9R0AUD3_CYPCA</name>
<dbReference type="OrthoDB" id="8940977at2759"/>
<protein>
    <submittedName>
        <fullName evidence="1">Uncharacterized protein LOC122144068</fullName>
    </submittedName>
</protein>
<reference evidence="1" key="1">
    <citation type="submission" date="2025-08" db="UniProtKB">
        <authorList>
            <consortium name="RefSeq"/>
        </authorList>
    </citation>
    <scope>IDENTIFICATION</scope>
    <source>
        <tissue evidence="1">Muscle</tissue>
    </source>
</reference>
<dbReference type="Proteomes" id="UP001155660">
    <property type="component" value="Unplaced"/>
</dbReference>
<gene>
    <name evidence="1" type="primary">LOC122144068</name>
</gene>